<protein>
    <submittedName>
        <fullName evidence="1">Uncharacterized protein</fullName>
    </submittedName>
</protein>
<dbReference type="EMBL" id="LXQA010415894">
    <property type="protein sequence ID" value="MCI50399.1"/>
    <property type="molecule type" value="Genomic_DNA"/>
</dbReference>
<proteinExistence type="predicted"/>
<feature type="non-terminal residue" evidence="1">
    <location>
        <position position="1"/>
    </location>
</feature>
<keyword evidence="2" id="KW-1185">Reference proteome</keyword>
<sequence length="50" mass="5568">DDEATESISSDVKRIVSGAKIRLETKCFDVPFVLGFRLRMNGSQGLVRLL</sequence>
<reference evidence="1 2" key="1">
    <citation type="journal article" date="2018" name="Front. Plant Sci.">
        <title>Red Clover (Trifolium pratense) and Zigzag Clover (T. medium) - A Picture of Genomic Similarities and Differences.</title>
        <authorList>
            <person name="Dluhosova J."/>
            <person name="Istvanek J."/>
            <person name="Nedelnik J."/>
            <person name="Repkova J."/>
        </authorList>
    </citation>
    <scope>NUCLEOTIDE SEQUENCE [LARGE SCALE GENOMIC DNA]</scope>
    <source>
        <strain evidence="2">cv. 10/8</strain>
        <tissue evidence="1">Leaf</tissue>
    </source>
</reference>
<evidence type="ECO:0000313" key="1">
    <source>
        <dbReference type="EMBL" id="MCI50399.1"/>
    </source>
</evidence>
<evidence type="ECO:0000313" key="2">
    <source>
        <dbReference type="Proteomes" id="UP000265520"/>
    </source>
</evidence>
<dbReference type="Proteomes" id="UP000265520">
    <property type="component" value="Unassembled WGS sequence"/>
</dbReference>
<name>A0A392SP03_9FABA</name>
<accession>A0A392SP03</accession>
<comment type="caution">
    <text evidence="1">The sequence shown here is derived from an EMBL/GenBank/DDBJ whole genome shotgun (WGS) entry which is preliminary data.</text>
</comment>
<organism evidence="1 2">
    <name type="scientific">Trifolium medium</name>
    <dbReference type="NCBI Taxonomy" id="97028"/>
    <lineage>
        <taxon>Eukaryota</taxon>
        <taxon>Viridiplantae</taxon>
        <taxon>Streptophyta</taxon>
        <taxon>Embryophyta</taxon>
        <taxon>Tracheophyta</taxon>
        <taxon>Spermatophyta</taxon>
        <taxon>Magnoliopsida</taxon>
        <taxon>eudicotyledons</taxon>
        <taxon>Gunneridae</taxon>
        <taxon>Pentapetalae</taxon>
        <taxon>rosids</taxon>
        <taxon>fabids</taxon>
        <taxon>Fabales</taxon>
        <taxon>Fabaceae</taxon>
        <taxon>Papilionoideae</taxon>
        <taxon>50 kb inversion clade</taxon>
        <taxon>NPAAA clade</taxon>
        <taxon>Hologalegina</taxon>
        <taxon>IRL clade</taxon>
        <taxon>Trifolieae</taxon>
        <taxon>Trifolium</taxon>
    </lineage>
</organism>
<dbReference type="AlphaFoldDB" id="A0A392SP03"/>